<dbReference type="Gene3D" id="3.30.460.10">
    <property type="entry name" value="Beta Polymerase, domain 2"/>
    <property type="match status" value="1"/>
</dbReference>
<dbReference type="PANTHER" id="PTHR34822:SF1">
    <property type="entry name" value="GRPB FAMILY PROTEIN"/>
    <property type="match status" value="1"/>
</dbReference>
<dbReference type="EMBL" id="PVTL01000003">
    <property type="protein sequence ID" value="PRY69045.1"/>
    <property type="molecule type" value="Genomic_DNA"/>
</dbReference>
<feature type="compositionally biased region" description="Low complexity" evidence="1">
    <location>
        <begin position="10"/>
        <end position="26"/>
    </location>
</feature>
<dbReference type="InterPro" id="IPR007344">
    <property type="entry name" value="GrpB/CoaE"/>
</dbReference>
<evidence type="ECO:0000259" key="2">
    <source>
        <dbReference type="PROSITE" id="PS51186"/>
    </source>
</evidence>
<evidence type="ECO:0000313" key="3">
    <source>
        <dbReference type="EMBL" id="PRY69045.1"/>
    </source>
</evidence>
<keyword evidence="3" id="KW-0808">Transferase</keyword>
<feature type="domain" description="N-acetyltransferase" evidence="2">
    <location>
        <begin position="36"/>
        <end position="179"/>
    </location>
</feature>
<dbReference type="Pfam" id="PF04229">
    <property type="entry name" value="GrpB"/>
    <property type="match status" value="1"/>
</dbReference>
<gene>
    <name evidence="3" type="ORF">B0I08_103251</name>
</gene>
<proteinExistence type="predicted"/>
<dbReference type="InterPro" id="IPR016181">
    <property type="entry name" value="Acyl_CoA_acyltransferase"/>
</dbReference>
<dbReference type="Gene3D" id="3.40.630.30">
    <property type="match status" value="1"/>
</dbReference>
<sequence length="362" mass="40291">MSGASSLADVSSRPAPSRPAGAAARPAVATGPAVEWLLRPSAPADAHWMAELRAVVMQPDLERLRRFDPVRVRQRFLDAFDPARTSVILVNGSDVGLIAVRSEDDAHWIEHFYLQSSIQGLGVGSEVLRSMIDAHGDGRPFRLNVLQGSPARRLYERHGFVFEHADPVGVFLVRDPSAPQVLLVGGTEKRLLELHDYDERWPAVFADHAHRIRDALAASDSDVEHIGSTSVPGLAAKPIIDIAVTVNDLTAEGQYLDALGGVGYELRVREPGHRLMRTPERDVHVHIYERGDQAVTEYLVFRDHLRADADDRALYEETKRRLLAKDWDDMNAYADAKTDVISEIKSRAWTLRTEASREGPRR</sequence>
<dbReference type="GO" id="GO:0016747">
    <property type="term" value="F:acyltransferase activity, transferring groups other than amino-acyl groups"/>
    <property type="evidence" value="ECO:0007669"/>
    <property type="project" value="InterPro"/>
</dbReference>
<dbReference type="SUPFAM" id="SSF81301">
    <property type="entry name" value="Nucleotidyltransferase"/>
    <property type="match status" value="1"/>
</dbReference>
<dbReference type="AlphaFoldDB" id="A0A2T0VFS0"/>
<name>A0A2T0VFS0_9MICO</name>
<evidence type="ECO:0000313" key="4">
    <source>
        <dbReference type="Proteomes" id="UP000237983"/>
    </source>
</evidence>
<dbReference type="PANTHER" id="PTHR34822">
    <property type="entry name" value="GRPB DOMAIN PROTEIN (AFU_ORTHOLOGUE AFUA_1G01530)"/>
    <property type="match status" value="1"/>
</dbReference>
<dbReference type="Pfam" id="PF13508">
    <property type="entry name" value="Acetyltransf_7"/>
    <property type="match status" value="1"/>
</dbReference>
<feature type="region of interest" description="Disordered" evidence="1">
    <location>
        <begin position="1"/>
        <end position="26"/>
    </location>
</feature>
<comment type="caution">
    <text evidence="3">The sequence shown here is derived from an EMBL/GenBank/DDBJ whole genome shotgun (WGS) entry which is preliminary data.</text>
</comment>
<protein>
    <submittedName>
        <fullName evidence="3">GrpB-like predicted nucleotidyltransferase (UPF0157 family)</fullName>
    </submittedName>
</protein>
<dbReference type="Proteomes" id="UP000237983">
    <property type="component" value="Unassembled WGS sequence"/>
</dbReference>
<accession>A0A2T0VFS0</accession>
<dbReference type="SUPFAM" id="SSF55729">
    <property type="entry name" value="Acyl-CoA N-acyltransferases (Nat)"/>
    <property type="match status" value="1"/>
</dbReference>
<organism evidence="3 4">
    <name type="scientific">Glaciihabitans tibetensis</name>
    <dbReference type="NCBI Taxonomy" id="1266600"/>
    <lineage>
        <taxon>Bacteria</taxon>
        <taxon>Bacillati</taxon>
        <taxon>Actinomycetota</taxon>
        <taxon>Actinomycetes</taxon>
        <taxon>Micrococcales</taxon>
        <taxon>Microbacteriaceae</taxon>
        <taxon>Glaciihabitans</taxon>
    </lineage>
</organism>
<evidence type="ECO:0000256" key="1">
    <source>
        <dbReference type="SAM" id="MobiDB-lite"/>
    </source>
</evidence>
<dbReference type="InterPro" id="IPR043519">
    <property type="entry name" value="NT_sf"/>
</dbReference>
<dbReference type="PROSITE" id="PS51186">
    <property type="entry name" value="GNAT"/>
    <property type="match status" value="1"/>
</dbReference>
<reference evidence="3 4" key="1">
    <citation type="submission" date="2018-03" db="EMBL/GenBank/DDBJ databases">
        <title>Genomic Encyclopedia of Type Strains, Phase III (KMG-III): the genomes of soil and plant-associated and newly described type strains.</title>
        <authorList>
            <person name="Whitman W."/>
        </authorList>
    </citation>
    <scope>NUCLEOTIDE SEQUENCE [LARGE SCALE GENOMIC DNA]</scope>
    <source>
        <strain evidence="3 4">CGMCC 1.12484</strain>
    </source>
</reference>
<dbReference type="InterPro" id="IPR000182">
    <property type="entry name" value="GNAT_dom"/>
</dbReference>
<keyword evidence="4" id="KW-1185">Reference proteome</keyword>